<evidence type="ECO:0000313" key="2">
    <source>
        <dbReference type="EMBL" id="KAB8303954.1"/>
    </source>
</evidence>
<gene>
    <name evidence="2" type="ORF">EYC80_005312</name>
</gene>
<feature type="region of interest" description="Disordered" evidence="1">
    <location>
        <begin position="222"/>
        <end position="349"/>
    </location>
</feature>
<sequence length="528" mass="58261">MSRSPLLTLADVSARLLFDPAEPIHIRDLTNMAKDGHYMRDILSDHMIGVLWLAYRTGVIGYYDIRLFQLPFTRTQNRIIPGTPNPGRITLRSSLLHAGQPFLDPDGNVLAHHGYLLLGTQGLGITDDQLDATPRSGYGFETIHTHPMYIQWVNDLLWLGGPPDTVGTYQRTFGDTNWEVIHDRVSSSQYQPGPGCRAQPIGYGNAYPYKGRRNKKATKTQFLAIGPGPGPNPGDVSHASSDGPPDSSPLPSPESIPGPRGKPSGGRSRRVASGGSDEGYGGEGHGTDDDSRNSQSPQEDEEPAEQEESGKQKKPAKKKDIAKKKGSVEKQPAKQKESAKQKRSVAFAEREAQLEEAFAKKETRLAKDFAKREAQQEKEFAKREAQQEKAFAKREGEIKKAIAKGEAAQKETVDARKAILADLQKEITEREGVLLELNNRVADRENALSELEESNQVVPEGEVVSAEVEESTDNVLVFEEEEILSESEKRVAKRKRSEDGADVAGKANAGPYRYNNRGKKLRTYRVDG</sequence>
<organism evidence="2 3">
    <name type="scientific">Monilinia laxa</name>
    <name type="common">Brown rot fungus</name>
    <name type="synonym">Sclerotinia laxa</name>
    <dbReference type="NCBI Taxonomy" id="61186"/>
    <lineage>
        <taxon>Eukaryota</taxon>
        <taxon>Fungi</taxon>
        <taxon>Dikarya</taxon>
        <taxon>Ascomycota</taxon>
        <taxon>Pezizomycotina</taxon>
        <taxon>Leotiomycetes</taxon>
        <taxon>Helotiales</taxon>
        <taxon>Sclerotiniaceae</taxon>
        <taxon>Monilinia</taxon>
    </lineage>
</organism>
<evidence type="ECO:0000256" key="1">
    <source>
        <dbReference type="SAM" id="MobiDB-lite"/>
    </source>
</evidence>
<dbReference type="AlphaFoldDB" id="A0A5N6KJK1"/>
<feature type="compositionally biased region" description="Pro residues" evidence="1">
    <location>
        <begin position="246"/>
        <end position="256"/>
    </location>
</feature>
<feature type="compositionally biased region" description="Acidic residues" evidence="1">
    <location>
        <begin position="298"/>
        <end position="307"/>
    </location>
</feature>
<comment type="caution">
    <text evidence="2">The sequence shown here is derived from an EMBL/GenBank/DDBJ whole genome shotgun (WGS) entry which is preliminary data.</text>
</comment>
<dbReference type="OrthoDB" id="3558041at2759"/>
<reference evidence="2 3" key="1">
    <citation type="submission" date="2019-06" db="EMBL/GenBank/DDBJ databases">
        <title>Genome Sequence of the Brown Rot Fungal Pathogen Monilinia laxa.</title>
        <authorList>
            <person name="De Miccolis Angelini R.M."/>
            <person name="Landi L."/>
            <person name="Abate D."/>
            <person name="Pollastro S."/>
            <person name="Romanazzi G."/>
            <person name="Faretra F."/>
        </authorList>
    </citation>
    <scope>NUCLEOTIDE SEQUENCE [LARGE SCALE GENOMIC DNA]</scope>
    <source>
        <strain evidence="2 3">Mlax316</strain>
    </source>
</reference>
<name>A0A5N6KJK1_MONLA</name>
<feature type="region of interest" description="Disordered" evidence="1">
    <location>
        <begin position="449"/>
        <end position="470"/>
    </location>
</feature>
<feature type="compositionally biased region" description="Basic residues" evidence="1">
    <location>
        <begin position="516"/>
        <end position="528"/>
    </location>
</feature>
<evidence type="ECO:0000313" key="3">
    <source>
        <dbReference type="Proteomes" id="UP000326757"/>
    </source>
</evidence>
<feature type="compositionally biased region" description="Basic and acidic residues" evidence="1">
    <location>
        <begin position="326"/>
        <end position="340"/>
    </location>
</feature>
<dbReference type="EMBL" id="VIGI01000002">
    <property type="protein sequence ID" value="KAB8303954.1"/>
    <property type="molecule type" value="Genomic_DNA"/>
</dbReference>
<feature type="compositionally biased region" description="Low complexity" evidence="1">
    <location>
        <begin position="257"/>
        <end position="275"/>
    </location>
</feature>
<accession>A0A5N6KJK1</accession>
<proteinExistence type="predicted"/>
<feature type="region of interest" description="Disordered" evidence="1">
    <location>
        <begin position="488"/>
        <end position="528"/>
    </location>
</feature>
<keyword evidence="3" id="KW-1185">Reference proteome</keyword>
<dbReference type="Proteomes" id="UP000326757">
    <property type="component" value="Unassembled WGS sequence"/>
</dbReference>
<feature type="compositionally biased region" description="Low complexity" evidence="1">
    <location>
        <begin position="457"/>
        <end position="466"/>
    </location>
</feature>
<protein>
    <submittedName>
        <fullName evidence="2">Uncharacterized protein</fullName>
    </submittedName>
</protein>
<feature type="compositionally biased region" description="Basic residues" evidence="1">
    <location>
        <begin position="312"/>
        <end position="325"/>
    </location>
</feature>